<dbReference type="Proteomes" id="UP000035740">
    <property type="component" value="Unassembled WGS sequence"/>
</dbReference>
<reference evidence="1 2" key="1">
    <citation type="journal article" date="2014" name="Nature">
        <title>The genome of the recently domesticated crop plant sugar beet (Beta vulgaris).</title>
        <authorList>
            <person name="Dohm J.C."/>
            <person name="Minoche A.E."/>
            <person name="Holtgrawe D."/>
            <person name="Capella-Gutierrez S."/>
            <person name="Zakrzewski F."/>
            <person name="Tafer H."/>
            <person name="Rupp O."/>
            <person name="Sorensen T.R."/>
            <person name="Stracke R."/>
            <person name="Reinhardt R."/>
            <person name="Goesmann A."/>
            <person name="Kraft T."/>
            <person name="Schulz B."/>
            <person name="Stadler P.F."/>
            <person name="Schmidt T."/>
            <person name="Gabaldon T."/>
            <person name="Lehrach H."/>
            <person name="Weisshaar B."/>
            <person name="Himmelbauer H."/>
        </authorList>
    </citation>
    <scope>NUCLEOTIDE SEQUENCE [LARGE SCALE GENOMIC DNA]</scope>
    <source>
        <tissue evidence="1">Taproot</tissue>
    </source>
</reference>
<evidence type="ECO:0000313" key="2">
    <source>
        <dbReference type="Proteomes" id="UP000035740"/>
    </source>
</evidence>
<name>A0A0J8DXG3_BETVV</name>
<keyword evidence="2" id="KW-1185">Reference proteome</keyword>
<gene>
    <name evidence="1" type="ORF">BVRB_007410</name>
</gene>
<organism evidence="1 2">
    <name type="scientific">Beta vulgaris subsp. vulgaris</name>
    <name type="common">Beet</name>
    <dbReference type="NCBI Taxonomy" id="3555"/>
    <lineage>
        <taxon>Eukaryota</taxon>
        <taxon>Viridiplantae</taxon>
        <taxon>Streptophyta</taxon>
        <taxon>Embryophyta</taxon>
        <taxon>Tracheophyta</taxon>
        <taxon>Spermatophyta</taxon>
        <taxon>Magnoliopsida</taxon>
        <taxon>eudicotyledons</taxon>
        <taxon>Gunneridae</taxon>
        <taxon>Pentapetalae</taxon>
        <taxon>Caryophyllales</taxon>
        <taxon>Chenopodiaceae</taxon>
        <taxon>Betoideae</taxon>
        <taxon>Beta</taxon>
    </lineage>
</organism>
<proteinExistence type="predicted"/>
<dbReference type="Gramene" id="KMS95535">
    <property type="protein sequence ID" value="KMS95535"/>
    <property type="gene ID" value="BVRB_007410"/>
</dbReference>
<accession>A0A0J8DXG3</accession>
<sequence>MVDWVIGALADDSETLSRYSGFNKGVQSAGTAIAWQVDVHHVS</sequence>
<evidence type="ECO:0000313" key="1">
    <source>
        <dbReference type="EMBL" id="KMS95535.1"/>
    </source>
</evidence>
<dbReference type="EMBL" id="KQ090456">
    <property type="protein sequence ID" value="KMS95535.1"/>
    <property type="molecule type" value="Genomic_DNA"/>
</dbReference>
<dbReference type="AlphaFoldDB" id="A0A0J8DXG3"/>
<protein>
    <submittedName>
        <fullName evidence="1">Uncharacterized protein</fullName>
    </submittedName>
</protein>
<dbReference type="OrthoDB" id="196103at2759"/>